<dbReference type="Proteomes" id="UP000077701">
    <property type="component" value="Unassembled WGS sequence"/>
</dbReference>
<keyword evidence="3" id="KW-1003">Cell membrane</keyword>
<sequence>MRPLSAALPDPTSASVFGLPLWLWVVLGGAALFGAFQAYYWIGHALGPRLYASRVGRRIRPEHVRAAENAVRRWGALAVYGCFWVPVLRHTLPWVAGVLRVSYPWYVVASALGCLTWVPVTSFGLYSVIWGWAGLAGESPLAAGAVAAAVVAAVVLLVRWRRRRAARRAEEARLPRSPEALCHDDSHA</sequence>
<comment type="caution">
    <text evidence="9">The sequence shown here is derived from an EMBL/GenBank/DDBJ whole genome shotgun (WGS) entry which is preliminary data.</text>
</comment>
<feature type="transmembrane region" description="Helical" evidence="7">
    <location>
        <begin position="141"/>
        <end position="158"/>
    </location>
</feature>
<organism evidence="9 10">
    <name type="scientific">Planomonospora sphaerica</name>
    <dbReference type="NCBI Taxonomy" id="161355"/>
    <lineage>
        <taxon>Bacteria</taxon>
        <taxon>Bacillati</taxon>
        <taxon>Actinomycetota</taxon>
        <taxon>Actinomycetes</taxon>
        <taxon>Streptosporangiales</taxon>
        <taxon>Streptosporangiaceae</taxon>
        <taxon>Planomonospora</taxon>
    </lineage>
</organism>
<dbReference type="RefSeq" id="WP_068903396.1">
    <property type="nucleotide sequence ID" value="NZ_BDCX01000019.1"/>
</dbReference>
<dbReference type="PANTHER" id="PTHR42709:SF6">
    <property type="entry name" value="UNDECAPRENYL PHOSPHATE TRANSPORTER A"/>
    <property type="match status" value="1"/>
</dbReference>
<comment type="subcellular location">
    <subcellularLocation>
        <location evidence="1">Cell membrane</location>
        <topology evidence="1">Multi-pass membrane protein</topology>
    </subcellularLocation>
</comment>
<dbReference type="OrthoDB" id="3534906at2"/>
<keyword evidence="10" id="KW-1185">Reference proteome</keyword>
<dbReference type="PANTHER" id="PTHR42709">
    <property type="entry name" value="ALKALINE PHOSPHATASE LIKE PROTEIN"/>
    <property type="match status" value="1"/>
</dbReference>
<evidence type="ECO:0000256" key="3">
    <source>
        <dbReference type="ARBA" id="ARBA00022475"/>
    </source>
</evidence>
<evidence type="ECO:0000256" key="7">
    <source>
        <dbReference type="SAM" id="Phobius"/>
    </source>
</evidence>
<dbReference type="STRING" id="161355.PS9374_06511"/>
<name>A0A161MF19_9ACTN</name>
<dbReference type="EMBL" id="BDCX01000019">
    <property type="protein sequence ID" value="GAT70823.1"/>
    <property type="molecule type" value="Genomic_DNA"/>
</dbReference>
<keyword evidence="4 7" id="KW-0812">Transmembrane</keyword>
<feature type="transmembrane region" description="Helical" evidence="7">
    <location>
        <begin position="104"/>
        <end position="129"/>
    </location>
</feature>
<reference evidence="10" key="2">
    <citation type="submission" date="2016-04" db="EMBL/GenBank/DDBJ databases">
        <title>Planomonospora sphaerica JCM9374 whole genome shotgun sequence.</title>
        <authorList>
            <person name="Suzuki T."/>
            <person name="Dohra H."/>
            <person name="Kodani S."/>
        </authorList>
    </citation>
    <scope>NUCLEOTIDE SEQUENCE [LARGE SCALE GENOMIC DNA]</scope>
    <source>
        <strain evidence="10">JCM 9374</strain>
    </source>
</reference>
<comment type="similarity">
    <text evidence="2">Belongs to the DedA family.</text>
</comment>
<feature type="domain" description="VTT" evidence="8">
    <location>
        <begin position="20"/>
        <end position="125"/>
    </location>
</feature>
<protein>
    <submittedName>
        <fullName evidence="9">Membrane protein</fullName>
    </submittedName>
</protein>
<evidence type="ECO:0000256" key="2">
    <source>
        <dbReference type="ARBA" id="ARBA00010792"/>
    </source>
</evidence>
<evidence type="ECO:0000256" key="1">
    <source>
        <dbReference type="ARBA" id="ARBA00004651"/>
    </source>
</evidence>
<reference evidence="9 10" key="1">
    <citation type="journal article" date="2016" name="Genome Announc.">
        <title>Draft Genome Sequence of Planomonospora sphaerica JCM9374, a Rare Actinomycete.</title>
        <authorList>
            <person name="Dohra H."/>
            <person name="Suzuki T."/>
            <person name="Inoue Y."/>
            <person name="Kodani S."/>
        </authorList>
    </citation>
    <scope>NUCLEOTIDE SEQUENCE [LARGE SCALE GENOMIC DNA]</scope>
    <source>
        <strain evidence="9 10">JCM 9374</strain>
    </source>
</reference>
<gene>
    <name evidence="9" type="ORF">PS9374_06511</name>
</gene>
<evidence type="ECO:0000256" key="4">
    <source>
        <dbReference type="ARBA" id="ARBA00022692"/>
    </source>
</evidence>
<keyword evidence="6 7" id="KW-0472">Membrane</keyword>
<proteinExistence type="inferred from homology"/>
<dbReference type="InterPro" id="IPR032816">
    <property type="entry name" value="VTT_dom"/>
</dbReference>
<keyword evidence="5 7" id="KW-1133">Transmembrane helix</keyword>
<evidence type="ECO:0000259" key="8">
    <source>
        <dbReference type="Pfam" id="PF09335"/>
    </source>
</evidence>
<dbReference type="Pfam" id="PF09335">
    <property type="entry name" value="VTT_dom"/>
    <property type="match status" value="1"/>
</dbReference>
<dbReference type="GO" id="GO:0005886">
    <property type="term" value="C:plasma membrane"/>
    <property type="evidence" value="ECO:0007669"/>
    <property type="project" value="UniProtKB-SubCell"/>
</dbReference>
<accession>A0A161MF19</accession>
<evidence type="ECO:0000256" key="5">
    <source>
        <dbReference type="ARBA" id="ARBA00022989"/>
    </source>
</evidence>
<evidence type="ECO:0000313" key="9">
    <source>
        <dbReference type="EMBL" id="GAT70823.1"/>
    </source>
</evidence>
<dbReference type="AlphaFoldDB" id="A0A161MF19"/>
<evidence type="ECO:0000256" key="6">
    <source>
        <dbReference type="ARBA" id="ARBA00023136"/>
    </source>
</evidence>
<feature type="transmembrane region" description="Helical" evidence="7">
    <location>
        <begin position="21"/>
        <end position="42"/>
    </location>
</feature>
<dbReference type="InterPro" id="IPR051311">
    <property type="entry name" value="DedA_domain"/>
</dbReference>
<evidence type="ECO:0000313" key="10">
    <source>
        <dbReference type="Proteomes" id="UP000077701"/>
    </source>
</evidence>